<dbReference type="EMBL" id="GL377598">
    <property type="protein sequence ID" value="EFJ21795.1"/>
    <property type="molecule type" value="Genomic_DNA"/>
</dbReference>
<dbReference type="KEGG" id="smo:SELMODRAFT_417053"/>
<name>D8S178_SELML</name>
<accession>D8S178</accession>
<protein>
    <submittedName>
        <fullName evidence="1">Uncharacterized protein</fullName>
    </submittedName>
</protein>
<gene>
    <name evidence="1" type="ORF">SELMODRAFT_417053</name>
</gene>
<evidence type="ECO:0000313" key="2">
    <source>
        <dbReference type="Proteomes" id="UP000001514"/>
    </source>
</evidence>
<keyword evidence="2" id="KW-1185">Reference proteome</keyword>
<reference evidence="1 2" key="1">
    <citation type="journal article" date="2011" name="Science">
        <title>The Selaginella genome identifies genetic changes associated with the evolution of vascular plants.</title>
        <authorList>
            <person name="Banks J.A."/>
            <person name="Nishiyama T."/>
            <person name="Hasebe M."/>
            <person name="Bowman J.L."/>
            <person name="Gribskov M."/>
            <person name="dePamphilis C."/>
            <person name="Albert V.A."/>
            <person name="Aono N."/>
            <person name="Aoyama T."/>
            <person name="Ambrose B.A."/>
            <person name="Ashton N.W."/>
            <person name="Axtell M.J."/>
            <person name="Barker E."/>
            <person name="Barker M.S."/>
            <person name="Bennetzen J.L."/>
            <person name="Bonawitz N.D."/>
            <person name="Chapple C."/>
            <person name="Cheng C."/>
            <person name="Correa L.G."/>
            <person name="Dacre M."/>
            <person name="DeBarry J."/>
            <person name="Dreyer I."/>
            <person name="Elias M."/>
            <person name="Engstrom E.M."/>
            <person name="Estelle M."/>
            <person name="Feng L."/>
            <person name="Finet C."/>
            <person name="Floyd S.K."/>
            <person name="Frommer W.B."/>
            <person name="Fujita T."/>
            <person name="Gramzow L."/>
            <person name="Gutensohn M."/>
            <person name="Harholt J."/>
            <person name="Hattori M."/>
            <person name="Heyl A."/>
            <person name="Hirai T."/>
            <person name="Hiwatashi Y."/>
            <person name="Ishikawa M."/>
            <person name="Iwata M."/>
            <person name="Karol K.G."/>
            <person name="Koehler B."/>
            <person name="Kolukisaoglu U."/>
            <person name="Kubo M."/>
            <person name="Kurata T."/>
            <person name="Lalonde S."/>
            <person name="Li K."/>
            <person name="Li Y."/>
            <person name="Litt A."/>
            <person name="Lyons E."/>
            <person name="Manning G."/>
            <person name="Maruyama T."/>
            <person name="Michael T.P."/>
            <person name="Mikami K."/>
            <person name="Miyazaki S."/>
            <person name="Morinaga S."/>
            <person name="Murata T."/>
            <person name="Mueller-Roeber B."/>
            <person name="Nelson D.R."/>
            <person name="Obara M."/>
            <person name="Oguri Y."/>
            <person name="Olmstead R.G."/>
            <person name="Onodera N."/>
            <person name="Petersen B.L."/>
            <person name="Pils B."/>
            <person name="Prigge M."/>
            <person name="Rensing S.A."/>
            <person name="Riano-Pachon D.M."/>
            <person name="Roberts A.W."/>
            <person name="Sato Y."/>
            <person name="Scheller H.V."/>
            <person name="Schulz B."/>
            <person name="Schulz C."/>
            <person name="Shakirov E.V."/>
            <person name="Shibagaki N."/>
            <person name="Shinohara N."/>
            <person name="Shippen D.E."/>
            <person name="Soerensen I."/>
            <person name="Sotooka R."/>
            <person name="Sugimoto N."/>
            <person name="Sugita M."/>
            <person name="Sumikawa N."/>
            <person name="Tanurdzic M."/>
            <person name="Theissen G."/>
            <person name="Ulvskov P."/>
            <person name="Wakazuki S."/>
            <person name="Weng J.K."/>
            <person name="Willats W.W."/>
            <person name="Wipf D."/>
            <person name="Wolf P.G."/>
            <person name="Yang L."/>
            <person name="Zimmer A.D."/>
            <person name="Zhu Q."/>
            <person name="Mitros T."/>
            <person name="Hellsten U."/>
            <person name="Loque D."/>
            <person name="Otillar R."/>
            <person name="Salamov A."/>
            <person name="Schmutz J."/>
            <person name="Shapiro H."/>
            <person name="Lindquist E."/>
            <person name="Lucas S."/>
            <person name="Rokhsar D."/>
            <person name="Grigoriev I.V."/>
        </authorList>
    </citation>
    <scope>NUCLEOTIDE SEQUENCE [LARGE SCALE GENOMIC DNA]</scope>
</reference>
<dbReference type="AlphaFoldDB" id="D8S178"/>
<dbReference type="Proteomes" id="UP000001514">
    <property type="component" value="Unassembled WGS sequence"/>
</dbReference>
<dbReference type="HOGENOM" id="CLU_941347_0_0_1"/>
<dbReference type="Gramene" id="EFJ21795">
    <property type="protein sequence ID" value="EFJ21795"/>
    <property type="gene ID" value="SELMODRAFT_417053"/>
</dbReference>
<organism evidence="2">
    <name type="scientific">Selaginella moellendorffii</name>
    <name type="common">Spikemoss</name>
    <dbReference type="NCBI Taxonomy" id="88036"/>
    <lineage>
        <taxon>Eukaryota</taxon>
        <taxon>Viridiplantae</taxon>
        <taxon>Streptophyta</taxon>
        <taxon>Embryophyta</taxon>
        <taxon>Tracheophyta</taxon>
        <taxon>Lycopodiopsida</taxon>
        <taxon>Selaginellales</taxon>
        <taxon>Selaginellaceae</taxon>
        <taxon>Selaginella</taxon>
    </lineage>
</organism>
<sequence>MEQFHMDVVTGNLDDCIVRLPLDSTQSGLWATIPVNGVPISFLVDTDIDDIRESFIQAPEVDGVDCIYCRNISFSDGLWVKGHVKKNEWMTKRPDGSRGNTVKALLGLSRRMDSVVTQWKYTSFSFLYTGVFNELVFGVSGHPYCASVVGLVKNQNILTTRVYRISYDWKYEEYAFDIPWDTGSEDTWFEPKFFRIIVDMIKSKDPVVFLYSEMRSASTMTKPRSDLTRELILKYNKNCMSLQFHRIRVVKCYDYSHLQTTMTMNGKSSGYLIPQNPGGKKTAVAKVAQNTTWKAR</sequence>
<dbReference type="InParanoid" id="D8S178"/>
<proteinExistence type="predicted"/>
<evidence type="ECO:0000313" key="1">
    <source>
        <dbReference type="EMBL" id="EFJ21795.1"/>
    </source>
</evidence>